<keyword evidence="14" id="KW-0175">Coiled coil</keyword>
<dbReference type="PANTHER" id="PTHR24029">
    <property type="entry name" value="UVRABC SYSTEM PROTEIN B"/>
    <property type="match status" value="1"/>
</dbReference>
<comment type="domain">
    <text evidence="12">The beta-hairpin motif is involved in DNA binding.</text>
</comment>
<dbReference type="PANTHER" id="PTHR24029:SF0">
    <property type="entry name" value="UVRABC SYSTEM PROTEIN B"/>
    <property type="match status" value="1"/>
</dbReference>
<evidence type="ECO:0000259" key="17">
    <source>
        <dbReference type="PROSITE" id="PS51194"/>
    </source>
</evidence>
<dbReference type="Pfam" id="PF04851">
    <property type="entry name" value="ResIII"/>
    <property type="match status" value="1"/>
</dbReference>
<evidence type="ECO:0000256" key="1">
    <source>
        <dbReference type="ARBA" id="ARBA00004496"/>
    </source>
</evidence>
<feature type="domain" description="Helicase ATP-binding" evidence="16">
    <location>
        <begin position="32"/>
        <end position="166"/>
    </location>
</feature>
<keyword evidence="8 12" id="KW-0267">Excision nuclease</keyword>
<proteinExistence type="inferred from homology"/>
<dbReference type="InterPro" id="IPR004807">
    <property type="entry name" value="UvrB"/>
</dbReference>
<keyword evidence="7 12" id="KW-0067">ATP-binding</keyword>
<evidence type="ECO:0000256" key="9">
    <source>
        <dbReference type="ARBA" id="ARBA00023204"/>
    </source>
</evidence>
<dbReference type="Pfam" id="PF00271">
    <property type="entry name" value="Helicase_C"/>
    <property type="match status" value="1"/>
</dbReference>
<dbReference type="InterPro" id="IPR036876">
    <property type="entry name" value="UVR_dom_sf"/>
</dbReference>
<comment type="subunit">
    <text evidence="10 12 13">Forms a heterotetramer with UvrA during the search for lesions. Interacts with UvrC in an incision complex.</text>
</comment>
<dbReference type="PROSITE" id="PS51194">
    <property type="entry name" value="HELICASE_CTER"/>
    <property type="match status" value="1"/>
</dbReference>
<dbReference type="SUPFAM" id="SSF52540">
    <property type="entry name" value="P-loop containing nucleoside triphosphate hydrolases"/>
    <property type="match status" value="2"/>
</dbReference>
<evidence type="ECO:0000256" key="14">
    <source>
        <dbReference type="SAM" id="Coils"/>
    </source>
</evidence>
<evidence type="ECO:0000256" key="5">
    <source>
        <dbReference type="ARBA" id="ARBA00022763"/>
    </source>
</evidence>
<dbReference type="InterPro" id="IPR027417">
    <property type="entry name" value="P-loop_NTPase"/>
</dbReference>
<dbReference type="NCBIfam" id="NF003673">
    <property type="entry name" value="PRK05298.1"/>
    <property type="match status" value="1"/>
</dbReference>
<dbReference type="PROSITE" id="PS51192">
    <property type="entry name" value="HELICASE_ATP_BIND_1"/>
    <property type="match status" value="1"/>
</dbReference>
<feature type="coiled-coil region" evidence="14">
    <location>
        <begin position="625"/>
        <end position="652"/>
    </location>
</feature>
<evidence type="ECO:0000313" key="19">
    <source>
        <dbReference type="Proteomes" id="UP000681290"/>
    </source>
</evidence>
<dbReference type="InterPro" id="IPR014001">
    <property type="entry name" value="Helicase_ATP-bd"/>
</dbReference>
<keyword evidence="6 12" id="KW-0228">DNA excision</keyword>
<protein>
    <recommendedName>
        <fullName evidence="11 12">UvrABC system protein B</fullName>
        <shortName evidence="12">Protein UvrB</shortName>
    </recommendedName>
    <alternativeName>
        <fullName evidence="12">Excinuclease ABC subunit B</fullName>
    </alternativeName>
</protein>
<dbReference type="InterPro" id="IPR001943">
    <property type="entry name" value="UVR_dom"/>
</dbReference>
<dbReference type="RefSeq" id="WP_213593703.1">
    <property type="nucleotide sequence ID" value="NZ_BOSM01000008.1"/>
</dbReference>
<dbReference type="CDD" id="cd18790">
    <property type="entry name" value="SF2_C_UvrB"/>
    <property type="match status" value="1"/>
</dbReference>
<keyword evidence="4 12" id="KW-0547">Nucleotide-binding</keyword>
<comment type="similarity">
    <text evidence="2 12 13">Belongs to the UvrB family.</text>
</comment>
<evidence type="ECO:0000256" key="6">
    <source>
        <dbReference type="ARBA" id="ARBA00022769"/>
    </source>
</evidence>
<feature type="domain" description="UVR" evidence="15">
    <location>
        <begin position="629"/>
        <end position="664"/>
    </location>
</feature>
<keyword evidence="5 12" id="KW-0227">DNA damage</keyword>
<dbReference type="Pfam" id="PF17757">
    <property type="entry name" value="UvrB_inter"/>
    <property type="match status" value="1"/>
</dbReference>
<evidence type="ECO:0000256" key="12">
    <source>
        <dbReference type="HAMAP-Rule" id="MF_00204"/>
    </source>
</evidence>
<comment type="caution">
    <text evidence="18">The sequence shown here is derived from an EMBL/GenBank/DDBJ whole genome shotgun (WGS) entry which is preliminary data.</text>
</comment>
<gene>
    <name evidence="12 18" type="primary">uvrB</name>
    <name evidence="18" type="ORF">J15TS10_40690</name>
</gene>
<evidence type="ECO:0000256" key="13">
    <source>
        <dbReference type="RuleBase" id="RU003587"/>
    </source>
</evidence>
<dbReference type="Pfam" id="PF02151">
    <property type="entry name" value="UVR"/>
    <property type="match status" value="1"/>
</dbReference>
<evidence type="ECO:0000256" key="11">
    <source>
        <dbReference type="ARBA" id="ARBA00029504"/>
    </source>
</evidence>
<dbReference type="HAMAP" id="MF_00204">
    <property type="entry name" value="UvrB"/>
    <property type="match status" value="1"/>
</dbReference>
<evidence type="ECO:0000256" key="4">
    <source>
        <dbReference type="ARBA" id="ARBA00022741"/>
    </source>
</evidence>
<dbReference type="PROSITE" id="PS50151">
    <property type="entry name" value="UVR"/>
    <property type="match status" value="1"/>
</dbReference>
<dbReference type="EMBL" id="BOSM01000008">
    <property type="protein sequence ID" value="GIP60255.1"/>
    <property type="molecule type" value="Genomic_DNA"/>
</dbReference>
<dbReference type="InterPro" id="IPR001650">
    <property type="entry name" value="Helicase_C-like"/>
</dbReference>
<dbReference type="SUPFAM" id="SSF46600">
    <property type="entry name" value="C-terminal UvrC-binding domain of UvrB"/>
    <property type="match status" value="1"/>
</dbReference>
<dbReference type="Pfam" id="PF12344">
    <property type="entry name" value="UvrB"/>
    <property type="match status" value="1"/>
</dbReference>
<feature type="domain" description="Helicase C-terminal" evidence="17">
    <location>
        <begin position="436"/>
        <end position="602"/>
    </location>
</feature>
<dbReference type="Proteomes" id="UP000681290">
    <property type="component" value="Unassembled WGS sequence"/>
</dbReference>
<comment type="subcellular location">
    <subcellularLocation>
        <location evidence="1 12 13">Cytoplasm</location>
    </subcellularLocation>
</comment>
<evidence type="ECO:0000313" key="18">
    <source>
        <dbReference type="EMBL" id="GIP60255.1"/>
    </source>
</evidence>
<dbReference type="Gene3D" id="3.40.50.300">
    <property type="entry name" value="P-loop containing nucleotide triphosphate hydrolases"/>
    <property type="match status" value="3"/>
</dbReference>
<accession>A0ABQ4MWE9</accession>
<sequence length="664" mass="75824">MSDIVFSNNKFEIVSDFSPQGDQPSAIDQLVEGVKQGKRHQTLLGATGTGKTFTIAHTIARLGRPTLVIAHNKTLAAQLASEFKDFFPNNSVDYFVSYYDYYQPEAYIPSSDTYIEKDSSINEEIDKLRHSATSSLFERRDVIIVASVSCIYGLGSPMEYRDLVLSLRVGMERPRNQILSRLVDIQYQRNDINFVRGTFRVRGDVLEIFPASKGEQAVRIEFFGDEIERITEIDVLTGELVGEREHVAIFPASHFVTQEETMRIAIQNIERELEEQLELFRSQGKLLEAQRLEQRTRYDIEMMKEVGFCSGIENYSGPLTFRERGATPYTLLDYFPDDLLIVVDESHVTLPQIRAMYNGDQARKTVLVEHGFRLPSALDNRPLKFDEFEEKANQLIYVSATPGPYEIEHTDKMVEQIIRPTGLLDPIIEVRPTKGQIDDLIGEIQDRLEKDERVLVTTLTKKMAEDLTDYLKEIGIKVRYLHSDIKTLERMSILRDLRLGTFHVLVGINLLREGLDLPEVSLVAILDADKEGFLRSERSLIQTIGRAARNSEGRVLMYADQITESMDKAIKETERRRAIQIAYNEKHGITPQTIRKKVRDVIEATRVAESKSEYLADVGKGKMSKRDREAMIGRLEAEMKEAAKNLQFERAAELRDAILELKAE</sequence>
<evidence type="ECO:0000259" key="15">
    <source>
        <dbReference type="PROSITE" id="PS50151"/>
    </source>
</evidence>
<keyword evidence="12 13" id="KW-0742">SOS response</keyword>
<evidence type="ECO:0000256" key="7">
    <source>
        <dbReference type="ARBA" id="ARBA00022840"/>
    </source>
</evidence>
<keyword evidence="3 12" id="KW-0963">Cytoplasm</keyword>
<dbReference type="CDD" id="cd17916">
    <property type="entry name" value="DEXHc_UvrB"/>
    <property type="match status" value="1"/>
</dbReference>
<comment type="function">
    <text evidence="12">The UvrABC repair system catalyzes the recognition and processing of DNA lesions. A damage recognition complex composed of 2 UvrA and 2 UvrB subunits scans DNA for abnormalities. Upon binding of the UvrA(2)B(2) complex to a putative damaged site, the DNA wraps around one UvrB monomer. DNA wrap is dependent on ATP binding by UvrB and probably causes local melting of the DNA helix, facilitating insertion of UvrB beta-hairpin between the DNA strands. Then UvrB probes one DNA strand for the presence of a lesion. If a lesion is found the UvrA subunits dissociate and the UvrB-DNA preincision complex is formed. This complex is subsequently bound by UvrC and the second UvrB is released. If no lesion is found, the DNA wraps around the other UvrB subunit that will check the other stand for damage.</text>
</comment>
<keyword evidence="19" id="KW-1185">Reference proteome</keyword>
<dbReference type="InterPro" id="IPR024759">
    <property type="entry name" value="UvrB_YAD/RRR_dom"/>
</dbReference>
<keyword evidence="9 12" id="KW-0234">DNA repair</keyword>
<feature type="coiled-coil region" evidence="14">
    <location>
        <begin position="259"/>
        <end position="290"/>
    </location>
</feature>
<reference evidence="18 19" key="1">
    <citation type="submission" date="2021-03" db="EMBL/GenBank/DDBJ databases">
        <title>Antimicrobial resistance genes in bacteria isolated from Japanese honey, and their potential for conferring macrolide and lincosamide resistance in the American foulbrood pathogen Paenibacillus larvae.</title>
        <authorList>
            <person name="Okamoto M."/>
            <person name="Kumagai M."/>
            <person name="Kanamori H."/>
            <person name="Takamatsu D."/>
        </authorList>
    </citation>
    <scope>NUCLEOTIDE SEQUENCE [LARGE SCALE GENOMIC DNA]</scope>
    <source>
        <strain evidence="18 19">J15TS10</strain>
    </source>
</reference>
<dbReference type="SMART" id="SM00487">
    <property type="entry name" value="DEXDc"/>
    <property type="match status" value="1"/>
</dbReference>
<dbReference type="InterPro" id="IPR041471">
    <property type="entry name" value="UvrB_inter"/>
</dbReference>
<evidence type="ECO:0000256" key="2">
    <source>
        <dbReference type="ARBA" id="ARBA00008533"/>
    </source>
</evidence>
<dbReference type="InterPro" id="IPR006935">
    <property type="entry name" value="Helicase/UvrB_N"/>
</dbReference>
<dbReference type="Gene3D" id="4.10.860.10">
    <property type="entry name" value="UVR domain"/>
    <property type="match status" value="1"/>
</dbReference>
<organism evidence="18 19">
    <name type="scientific">Paenibacillus woosongensis</name>
    <dbReference type="NCBI Taxonomy" id="307580"/>
    <lineage>
        <taxon>Bacteria</taxon>
        <taxon>Bacillati</taxon>
        <taxon>Bacillota</taxon>
        <taxon>Bacilli</taxon>
        <taxon>Bacillales</taxon>
        <taxon>Paenibacillaceae</taxon>
        <taxon>Paenibacillus</taxon>
    </lineage>
</organism>
<feature type="short sequence motif" description="Beta-hairpin" evidence="12">
    <location>
        <begin position="98"/>
        <end position="121"/>
    </location>
</feature>
<evidence type="ECO:0000256" key="8">
    <source>
        <dbReference type="ARBA" id="ARBA00022881"/>
    </source>
</evidence>
<name>A0ABQ4MWE9_9BACL</name>
<dbReference type="NCBIfam" id="TIGR00631">
    <property type="entry name" value="uvrb"/>
    <property type="match status" value="1"/>
</dbReference>
<evidence type="ECO:0000259" key="16">
    <source>
        <dbReference type="PROSITE" id="PS51192"/>
    </source>
</evidence>
<feature type="binding site" evidence="12">
    <location>
        <begin position="45"/>
        <end position="52"/>
    </location>
    <ligand>
        <name>ATP</name>
        <dbReference type="ChEBI" id="CHEBI:30616"/>
    </ligand>
</feature>
<evidence type="ECO:0000256" key="10">
    <source>
        <dbReference type="ARBA" id="ARBA00026033"/>
    </source>
</evidence>
<evidence type="ECO:0000256" key="3">
    <source>
        <dbReference type="ARBA" id="ARBA00022490"/>
    </source>
</evidence>
<dbReference type="SMART" id="SM00490">
    <property type="entry name" value="HELICc"/>
    <property type="match status" value="1"/>
</dbReference>